<evidence type="ECO:0000313" key="4">
    <source>
        <dbReference type="EMBL" id="KAF1989205.1"/>
    </source>
</evidence>
<dbReference type="InterPro" id="IPR002401">
    <property type="entry name" value="Cyt_P450_E_grp-I"/>
</dbReference>
<dbReference type="GO" id="GO:0004497">
    <property type="term" value="F:monooxygenase activity"/>
    <property type="evidence" value="ECO:0007669"/>
    <property type="project" value="InterPro"/>
</dbReference>
<gene>
    <name evidence="4" type="ORF">K402DRAFT_350992</name>
</gene>
<dbReference type="GO" id="GO:0005506">
    <property type="term" value="F:iron ion binding"/>
    <property type="evidence" value="ECO:0007669"/>
    <property type="project" value="InterPro"/>
</dbReference>
<dbReference type="Pfam" id="PF00067">
    <property type="entry name" value="p450"/>
    <property type="match status" value="1"/>
</dbReference>
<dbReference type="GO" id="GO:0016705">
    <property type="term" value="F:oxidoreductase activity, acting on paired donors, with incorporation or reduction of molecular oxygen"/>
    <property type="evidence" value="ECO:0007669"/>
    <property type="project" value="InterPro"/>
</dbReference>
<dbReference type="PANTHER" id="PTHR24305">
    <property type="entry name" value="CYTOCHROME P450"/>
    <property type="match status" value="1"/>
</dbReference>
<dbReference type="SUPFAM" id="SSF48264">
    <property type="entry name" value="Cytochrome P450"/>
    <property type="match status" value="1"/>
</dbReference>
<keyword evidence="5" id="KW-1185">Reference proteome</keyword>
<protein>
    <submittedName>
        <fullName evidence="4">Cytochrome P450</fullName>
    </submittedName>
</protein>
<comment type="similarity">
    <text evidence="1">Belongs to the cytochrome P450 family.</text>
</comment>
<reference evidence="4" key="1">
    <citation type="journal article" date="2020" name="Stud. Mycol.">
        <title>101 Dothideomycetes genomes: a test case for predicting lifestyles and emergence of pathogens.</title>
        <authorList>
            <person name="Haridas S."/>
            <person name="Albert R."/>
            <person name="Binder M."/>
            <person name="Bloem J."/>
            <person name="Labutti K."/>
            <person name="Salamov A."/>
            <person name="Andreopoulos B."/>
            <person name="Baker S."/>
            <person name="Barry K."/>
            <person name="Bills G."/>
            <person name="Bluhm B."/>
            <person name="Cannon C."/>
            <person name="Castanera R."/>
            <person name="Culley D."/>
            <person name="Daum C."/>
            <person name="Ezra D."/>
            <person name="Gonzalez J."/>
            <person name="Henrissat B."/>
            <person name="Kuo A."/>
            <person name="Liang C."/>
            <person name="Lipzen A."/>
            <person name="Lutzoni F."/>
            <person name="Magnuson J."/>
            <person name="Mondo S."/>
            <person name="Nolan M."/>
            <person name="Ohm R."/>
            <person name="Pangilinan J."/>
            <person name="Park H.-J."/>
            <person name="Ramirez L."/>
            <person name="Alfaro M."/>
            <person name="Sun H."/>
            <person name="Tritt A."/>
            <person name="Yoshinaga Y."/>
            <person name="Zwiers L.-H."/>
            <person name="Turgeon B."/>
            <person name="Goodwin S."/>
            <person name="Spatafora J."/>
            <person name="Crous P."/>
            <person name="Grigoriev I."/>
        </authorList>
    </citation>
    <scope>NUCLEOTIDE SEQUENCE</scope>
    <source>
        <strain evidence="4">CBS 113979</strain>
    </source>
</reference>
<dbReference type="Proteomes" id="UP000800041">
    <property type="component" value="Unassembled WGS sequence"/>
</dbReference>
<keyword evidence="2" id="KW-0349">Heme</keyword>
<sequence>MSFLLPLLFSNFNMAGKIPTPVALVLLTAIESFGAITFLPEYAPAKLSVTIFYALSFNILLWIVYNVWIWPFFITPLRHLPGPKGGYPILGHALVPLKRPPGVDFLRWMAEIPNDGILKFHAFFNEPTLLVTNPTAMADMLQARPYDFQKSENSRDLLRIIIGEGLLVSEGDMHKFQRKNLLPMFGFRQIKDLYPMMNIKAETLIESISNKLREDLEKAKDEEQYAGDDTTVIEMNGWADRSTLDMIGVAGLGHQFNSLRNSDDVIAKKYFSILEPNPARLPWFITILLLGKSAVDKLPLGLNKTMDDAVSSLRGSCWQFLQDRKAQIAKAPEEHFDVLAGLIKTNNFSDDELMDQLLTFLAAGHETTANTFTWVVHVLARDPVLQTRLRKEIQGAMPGGVPNGDLATVLESLPYLNGVINETLRMFPVVPLTRRTAIRDSRIGDLHVPKGTPIEISIWSIHRSPQIWGEGADKFVPERWIDGEAAEDGTKLNGHPNNHGGTPSVYSMLSFLAGPRSCIGARFARAELRVLTAQFLLNFEFEPADWEEEIIPFGIVTIKPQNGLHIKVKKI</sequence>
<feature type="binding site" description="axial binding residue" evidence="2">
    <location>
        <position position="518"/>
    </location>
    <ligand>
        <name>heme</name>
        <dbReference type="ChEBI" id="CHEBI:30413"/>
    </ligand>
    <ligandPart>
        <name>Fe</name>
        <dbReference type="ChEBI" id="CHEBI:18248"/>
    </ligandPart>
</feature>
<organism evidence="4 5">
    <name type="scientific">Aulographum hederae CBS 113979</name>
    <dbReference type="NCBI Taxonomy" id="1176131"/>
    <lineage>
        <taxon>Eukaryota</taxon>
        <taxon>Fungi</taxon>
        <taxon>Dikarya</taxon>
        <taxon>Ascomycota</taxon>
        <taxon>Pezizomycotina</taxon>
        <taxon>Dothideomycetes</taxon>
        <taxon>Pleosporomycetidae</taxon>
        <taxon>Aulographales</taxon>
        <taxon>Aulographaceae</taxon>
    </lineage>
</organism>
<keyword evidence="2" id="KW-0408">Iron</keyword>
<dbReference type="InterPro" id="IPR036396">
    <property type="entry name" value="Cyt_P450_sf"/>
</dbReference>
<keyword evidence="3" id="KW-1133">Transmembrane helix</keyword>
<dbReference type="OrthoDB" id="1470350at2759"/>
<dbReference type="AlphaFoldDB" id="A0A6G1H7S0"/>
<evidence type="ECO:0000256" key="1">
    <source>
        <dbReference type="ARBA" id="ARBA00010617"/>
    </source>
</evidence>
<feature type="transmembrane region" description="Helical" evidence="3">
    <location>
        <begin position="51"/>
        <end position="73"/>
    </location>
</feature>
<comment type="cofactor">
    <cofactor evidence="2">
        <name>heme</name>
        <dbReference type="ChEBI" id="CHEBI:30413"/>
    </cofactor>
</comment>
<keyword evidence="3" id="KW-0472">Membrane</keyword>
<dbReference type="EMBL" id="ML977146">
    <property type="protein sequence ID" value="KAF1989205.1"/>
    <property type="molecule type" value="Genomic_DNA"/>
</dbReference>
<dbReference type="InterPro" id="IPR050121">
    <property type="entry name" value="Cytochrome_P450_monoxygenase"/>
</dbReference>
<dbReference type="InterPro" id="IPR001128">
    <property type="entry name" value="Cyt_P450"/>
</dbReference>
<dbReference type="PRINTS" id="PR00463">
    <property type="entry name" value="EP450I"/>
</dbReference>
<dbReference type="GO" id="GO:0020037">
    <property type="term" value="F:heme binding"/>
    <property type="evidence" value="ECO:0007669"/>
    <property type="project" value="InterPro"/>
</dbReference>
<proteinExistence type="inferred from homology"/>
<keyword evidence="2" id="KW-0479">Metal-binding</keyword>
<dbReference type="CDD" id="cd11069">
    <property type="entry name" value="CYP_FUM15-like"/>
    <property type="match status" value="1"/>
</dbReference>
<keyword evidence="3" id="KW-0812">Transmembrane</keyword>
<evidence type="ECO:0000256" key="3">
    <source>
        <dbReference type="SAM" id="Phobius"/>
    </source>
</evidence>
<name>A0A6G1H7S0_9PEZI</name>
<dbReference type="Gene3D" id="1.10.630.10">
    <property type="entry name" value="Cytochrome P450"/>
    <property type="match status" value="1"/>
</dbReference>
<dbReference type="PRINTS" id="PR00385">
    <property type="entry name" value="P450"/>
</dbReference>
<accession>A0A6G1H7S0</accession>
<evidence type="ECO:0000256" key="2">
    <source>
        <dbReference type="PIRSR" id="PIRSR602401-1"/>
    </source>
</evidence>
<dbReference type="PANTHER" id="PTHR24305:SF166">
    <property type="entry name" value="CYTOCHROME P450 12A4, MITOCHONDRIAL-RELATED"/>
    <property type="match status" value="1"/>
</dbReference>
<evidence type="ECO:0000313" key="5">
    <source>
        <dbReference type="Proteomes" id="UP000800041"/>
    </source>
</evidence>
<feature type="transmembrane region" description="Helical" evidence="3">
    <location>
        <begin position="20"/>
        <end position="39"/>
    </location>
</feature>